<dbReference type="AlphaFoldDB" id="A0A0N8IB48"/>
<dbReference type="STRING" id="154981.AKJ29_07450"/>
<reference evidence="1 2" key="1">
    <citation type="submission" date="2015-09" db="EMBL/GenBank/DDBJ databases">
        <title>Draft genome sequence of Aliiroseovarius crassostreae CV919-312TSm, the causative agent of Roseovarius Oyster Disease (formerly Juvenile Oyster Disease).</title>
        <authorList>
            <person name="Kessner L."/>
            <person name="Spinard E."/>
            <person name="Nelson D."/>
        </authorList>
    </citation>
    <scope>NUCLEOTIDE SEQUENCE [LARGE SCALE GENOMIC DNA]</scope>
    <source>
        <strain evidence="1 2">CV919-312</strain>
    </source>
</reference>
<comment type="caution">
    <text evidence="1">The sequence shown here is derived from an EMBL/GenBank/DDBJ whole genome shotgun (WGS) entry which is preliminary data.</text>
</comment>
<evidence type="ECO:0000313" key="1">
    <source>
        <dbReference type="EMBL" id="KPN62107.1"/>
    </source>
</evidence>
<dbReference type="Proteomes" id="UP000050471">
    <property type="component" value="Unassembled WGS sequence"/>
</dbReference>
<dbReference type="EMBL" id="LKBA01000019">
    <property type="protein sequence ID" value="KPN62107.1"/>
    <property type="molecule type" value="Genomic_DNA"/>
</dbReference>
<proteinExistence type="predicted"/>
<keyword evidence="2" id="KW-1185">Reference proteome</keyword>
<protein>
    <submittedName>
        <fullName evidence="1">Uncharacterized protein</fullName>
    </submittedName>
</protein>
<gene>
    <name evidence="1" type="ORF">AKJ29_07450</name>
</gene>
<name>A0A0N8IB48_9RHOB</name>
<organism evidence="1 2">
    <name type="scientific">Aliiroseovarius crassostreae</name>
    <dbReference type="NCBI Taxonomy" id="154981"/>
    <lineage>
        <taxon>Bacteria</taxon>
        <taxon>Pseudomonadati</taxon>
        <taxon>Pseudomonadota</taxon>
        <taxon>Alphaproteobacteria</taxon>
        <taxon>Rhodobacterales</taxon>
        <taxon>Paracoccaceae</taxon>
        <taxon>Aliiroseovarius</taxon>
    </lineage>
</organism>
<accession>A0A0N8IB48</accession>
<evidence type="ECO:0000313" key="2">
    <source>
        <dbReference type="Proteomes" id="UP000050471"/>
    </source>
</evidence>
<sequence>MVRLALRMSGAAPSGCPGSRGNVVGAVLASLEGYLAIVLQMHNPRPSQCRYAENAYVSLT</sequence>